<dbReference type="InterPro" id="IPR051932">
    <property type="entry name" value="Bact_StressResp_Reg"/>
</dbReference>
<dbReference type="PANTHER" id="PTHR33745">
    <property type="entry name" value="RSBT ANTAGONIST PROTEIN RSBS-RELATED"/>
    <property type="match status" value="1"/>
</dbReference>
<evidence type="ECO:0000313" key="3">
    <source>
        <dbReference type="EMBL" id="SCC08612.1"/>
    </source>
</evidence>
<dbReference type="InterPro" id="IPR002645">
    <property type="entry name" value="STAS_dom"/>
</dbReference>
<dbReference type="CDD" id="cd07041">
    <property type="entry name" value="STAS_RsbR_RsbS_like"/>
    <property type="match status" value="1"/>
</dbReference>
<dbReference type="OrthoDB" id="9800154at2"/>
<evidence type="ECO:0000313" key="4">
    <source>
        <dbReference type="Proteomes" id="UP000181997"/>
    </source>
</evidence>
<feature type="domain" description="STAS" evidence="2">
    <location>
        <begin position="161"/>
        <end position="272"/>
    </location>
</feature>
<dbReference type="EMBL" id="FMAU01000002">
    <property type="protein sequence ID" value="SCC08612.1"/>
    <property type="molecule type" value="Genomic_DNA"/>
</dbReference>
<dbReference type="Proteomes" id="UP000181997">
    <property type="component" value="Unassembled WGS sequence"/>
</dbReference>
<name>A0A0V8HJ67_9BACI</name>
<dbReference type="Pfam" id="PF01740">
    <property type="entry name" value="STAS"/>
    <property type="match status" value="1"/>
</dbReference>
<dbReference type="InterPro" id="IPR036513">
    <property type="entry name" value="STAS_dom_sf"/>
</dbReference>
<keyword evidence="4" id="KW-1185">Reference proteome</keyword>
<reference evidence="4" key="1">
    <citation type="submission" date="2016-08" db="EMBL/GenBank/DDBJ databases">
        <authorList>
            <person name="Varghese N."/>
            <person name="Submissions Spin"/>
        </authorList>
    </citation>
    <scope>NUCLEOTIDE SEQUENCE [LARGE SCALE GENOMIC DNA]</scope>
    <source>
        <strain evidence="4">SGD-1123</strain>
    </source>
</reference>
<protein>
    <submittedName>
        <fullName evidence="3">RsbT co-antagonist protein RsbR</fullName>
    </submittedName>
</protein>
<sequence>MSVNMENTKMNDIAQSILKLKDEMVGQRAIDNKDNYSNAISREMTEWRHNLINIYAKSITESLDESYEHLNKWGEQAVNLLIDLDLPLDIAIEEIRNYRDRIGKIISEEAEKQQLSYIEFYNVLSRFNSVVDRAVHWLSISYSKKYYSRIYAAESVALELSVPVIKVTDTIGILPLVGDIDTKRAHELMDKALIKGSELGLDHIIMDLSGVPIIDTMVADRIFKVIDALGLSGINAILTGIRPEIAQTMINLGINISTIPIYSSLHIAMKELQE</sequence>
<keyword evidence="1" id="KW-0597">Phosphoprotein</keyword>
<evidence type="ECO:0000256" key="1">
    <source>
        <dbReference type="ARBA" id="ARBA00022553"/>
    </source>
</evidence>
<dbReference type="PANTHER" id="PTHR33745:SF3">
    <property type="entry name" value="RSBT CO-ANTAGONIST PROTEIN RSBRC"/>
    <property type="match status" value="1"/>
</dbReference>
<dbReference type="PROSITE" id="PS50801">
    <property type="entry name" value="STAS"/>
    <property type="match status" value="1"/>
</dbReference>
<dbReference type="Gene3D" id="3.30.750.24">
    <property type="entry name" value="STAS domain"/>
    <property type="match status" value="1"/>
</dbReference>
<gene>
    <name evidence="3" type="ORF">GA0061094_2385</name>
</gene>
<evidence type="ECO:0000259" key="2">
    <source>
        <dbReference type="PROSITE" id="PS50801"/>
    </source>
</evidence>
<proteinExistence type="predicted"/>
<dbReference type="RefSeq" id="WP_058298544.1">
    <property type="nucleotide sequence ID" value="NZ_FMAU01000002.1"/>
</dbReference>
<accession>A0A0V8HJ67</accession>
<organism evidence="3 4">
    <name type="scientific">[Bacillus] enclensis</name>
    <dbReference type="NCBI Taxonomy" id="1402860"/>
    <lineage>
        <taxon>Bacteria</taxon>
        <taxon>Bacillati</taxon>
        <taxon>Bacillota</taxon>
        <taxon>Bacilli</taxon>
        <taxon>Bacillales</taxon>
        <taxon>Bacillaceae</taxon>
        <taxon>Rossellomorea</taxon>
    </lineage>
</organism>
<dbReference type="SUPFAM" id="SSF52091">
    <property type="entry name" value="SpoIIaa-like"/>
    <property type="match status" value="1"/>
</dbReference>
<dbReference type="AlphaFoldDB" id="A0A0V8HJ67"/>